<dbReference type="PANTHER" id="PTHR20941:SF1">
    <property type="entry name" value="FOLIC ACID SYNTHESIS PROTEIN FOL1"/>
    <property type="match status" value="1"/>
</dbReference>
<dbReference type="GO" id="GO:0004156">
    <property type="term" value="F:dihydropteroate synthase activity"/>
    <property type="evidence" value="ECO:0007669"/>
    <property type="project" value="UniProtKB-EC"/>
</dbReference>
<dbReference type="EC" id="2.5.1.15" evidence="5 12"/>
<accession>A0A438AJH7</accession>
<dbReference type="UniPathway" id="UPA00077">
    <property type="reaction ID" value="UER00156"/>
</dbReference>
<evidence type="ECO:0000256" key="1">
    <source>
        <dbReference type="ARBA" id="ARBA00000012"/>
    </source>
</evidence>
<evidence type="ECO:0000256" key="11">
    <source>
        <dbReference type="ARBA" id="ARBA00030193"/>
    </source>
</evidence>
<dbReference type="GO" id="GO:0005829">
    <property type="term" value="C:cytosol"/>
    <property type="evidence" value="ECO:0007669"/>
    <property type="project" value="TreeGrafter"/>
</dbReference>
<protein>
    <recommendedName>
        <fullName evidence="6 12">Dihydropteroate synthase</fullName>
        <shortName evidence="12">DHPS</shortName>
        <ecNumber evidence="5 12">2.5.1.15</ecNumber>
    </recommendedName>
    <alternativeName>
        <fullName evidence="11 12">Dihydropteroate pyrophosphorylase</fullName>
    </alternativeName>
</protein>
<keyword evidence="8 12" id="KW-0479">Metal-binding</keyword>
<dbReference type="SUPFAM" id="SSF51717">
    <property type="entry name" value="Dihydropteroate synthetase-like"/>
    <property type="match status" value="1"/>
</dbReference>
<dbReference type="PROSITE" id="PS50972">
    <property type="entry name" value="PTERIN_BINDING"/>
    <property type="match status" value="1"/>
</dbReference>
<dbReference type="AlphaFoldDB" id="A0A438AJH7"/>
<evidence type="ECO:0000256" key="3">
    <source>
        <dbReference type="ARBA" id="ARBA00004763"/>
    </source>
</evidence>
<feature type="domain" description="Pterin-binding" evidence="13">
    <location>
        <begin position="42"/>
        <end position="297"/>
    </location>
</feature>
<dbReference type="GO" id="GO:0046656">
    <property type="term" value="P:folic acid biosynthetic process"/>
    <property type="evidence" value="ECO:0007669"/>
    <property type="project" value="UniProtKB-KW"/>
</dbReference>
<keyword evidence="9 12" id="KW-0460">Magnesium</keyword>
<comment type="pathway">
    <text evidence="3 12">Cofactor biosynthesis; tetrahydrofolate biosynthesis; 7,8-dihydrofolate from 2-amino-4-hydroxy-6-hydroxymethyl-7,8-dihydropteridine diphosphate and 4-aminobenzoate: step 1/2.</text>
</comment>
<dbReference type="PANTHER" id="PTHR20941">
    <property type="entry name" value="FOLATE SYNTHESIS PROTEINS"/>
    <property type="match status" value="1"/>
</dbReference>
<evidence type="ECO:0000313" key="15">
    <source>
        <dbReference type="Proteomes" id="UP000285908"/>
    </source>
</evidence>
<comment type="function">
    <text evidence="12">Catalyzes the condensation of para-aminobenzoate (pABA) with 6-hydroxymethyl-7,8-dihydropterin diphosphate (DHPt-PP) to form 7,8-dihydropteroate (H2Pte), the immediate precursor of folate derivatives.</text>
</comment>
<comment type="caution">
    <text evidence="14">The sequence shown here is derived from an EMBL/GenBank/DDBJ whole genome shotgun (WGS) entry which is preliminary data.</text>
</comment>
<dbReference type="GO" id="GO:0046654">
    <property type="term" value="P:tetrahydrofolate biosynthetic process"/>
    <property type="evidence" value="ECO:0007669"/>
    <property type="project" value="UniProtKB-UniPathway"/>
</dbReference>
<dbReference type="Proteomes" id="UP000285908">
    <property type="component" value="Unassembled WGS sequence"/>
</dbReference>
<dbReference type="InterPro" id="IPR011005">
    <property type="entry name" value="Dihydropteroate_synth-like_sf"/>
</dbReference>
<gene>
    <name evidence="14" type="primary">folP</name>
    <name evidence="14" type="ORF">EKE94_07605</name>
</gene>
<evidence type="ECO:0000256" key="12">
    <source>
        <dbReference type="RuleBase" id="RU361205"/>
    </source>
</evidence>
<evidence type="ECO:0000256" key="9">
    <source>
        <dbReference type="ARBA" id="ARBA00022842"/>
    </source>
</evidence>
<comment type="similarity">
    <text evidence="4 12">Belongs to the DHPS family.</text>
</comment>
<reference evidence="14 15" key="1">
    <citation type="submission" date="2018-11" db="EMBL/GenBank/DDBJ databases">
        <title>Mesobaculum littorinae gen. nov., sp. nov., isolated from Littorina scabra that represents a novel genus of the order Rhodobacteraceae.</title>
        <authorList>
            <person name="Li F."/>
        </authorList>
    </citation>
    <scope>NUCLEOTIDE SEQUENCE [LARGE SCALE GENOMIC DNA]</scope>
    <source>
        <strain evidence="14 15">M0103</strain>
    </source>
</reference>
<evidence type="ECO:0000256" key="10">
    <source>
        <dbReference type="ARBA" id="ARBA00022909"/>
    </source>
</evidence>
<organism evidence="14 15">
    <name type="scientific">Mesobaculum littorinae</name>
    <dbReference type="NCBI Taxonomy" id="2486419"/>
    <lineage>
        <taxon>Bacteria</taxon>
        <taxon>Pseudomonadati</taxon>
        <taxon>Pseudomonadota</taxon>
        <taxon>Alphaproteobacteria</taxon>
        <taxon>Rhodobacterales</taxon>
        <taxon>Roseobacteraceae</taxon>
        <taxon>Mesobaculum</taxon>
    </lineage>
</organism>
<name>A0A438AJH7_9RHOB</name>
<comment type="catalytic activity">
    <reaction evidence="1">
        <text>(7,8-dihydropterin-6-yl)methyl diphosphate + 4-aminobenzoate = 7,8-dihydropteroate + diphosphate</text>
        <dbReference type="Rhea" id="RHEA:19949"/>
        <dbReference type="ChEBI" id="CHEBI:17836"/>
        <dbReference type="ChEBI" id="CHEBI:17839"/>
        <dbReference type="ChEBI" id="CHEBI:33019"/>
        <dbReference type="ChEBI" id="CHEBI:72950"/>
        <dbReference type="EC" id="2.5.1.15"/>
    </reaction>
</comment>
<dbReference type="GO" id="GO:0046872">
    <property type="term" value="F:metal ion binding"/>
    <property type="evidence" value="ECO:0007669"/>
    <property type="project" value="UniProtKB-KW"/>
</dbReference>
<dbReference type="InterPro" id="IPR000489">
    <property type="entry name" value="Pterin-binding_dom"/>
</dbReference>
<keyword evidence="10 12" id="KW-0289">Folate biosynthesis</keyword>
<evidence type="ECO:0000256" key="4">
    <source>
        <dbReference type="ARBA" id="ARBA00009503"/>
    </source>
</evidence>
<keyword evidence="15" id="KW-1185">Reference proteome</keyword>
<keyword evidence="7 12" id="KW-0808">Transferase</keyword>
<evidence type="ECO:0000256" key="8">
    <source>
        <dbReference type="ARBA" id="ARBA00022723"/>
    </source>
</evidence>
<dbReference type="Pfam" id="PF00809">
    <property type="entry name" value="Pterin_bind"/>
    <property type="match status" value="1"/>
</dbReference>
<dbReference type="CDD" id="cd00739">
    <property type="entry name" value="DHPS"/>
    <property type="match status" value="1"/>
</dbReference>
<dbReference type="PROSITE" id="PS00793">
    <property type="entry name" value="DHPS_2"/>
    <property type="match status" value="1"/>
</dbReference>
<proteinExistence type="inferred from homology"/>
<dbReference type="InterPro" id="IPR006390">
    <property type="entry name" value="DHP_synth_dom"/>
</dbReference>
<dbReference type="NCBIfam" id="TIGR01496">
    <property type="entry name" value="DHPS"/>
    <property type="match status" value="1"/>
</dbReference>
<dbReference type="EMBL" id="RQXX01000002">
    <property type="protein sequence ID" value="RVV98757.1"/>
    <property type="molecule type" value="Genomic_DNA"/>
</dbReference>
<evidence type="ECO:0000256" key="7">
    <source>
        <dbReference type="ARBA" id="ARBA00022679"/>
    </source>
</evidence>
<dbReference type="PROSITE" id="PS00792">
    <property type="entry name" value="DHPS_1"/>
    <property type="match status" value="1"/>
</dbReference>
<evidence type="ECO:0000256" key="6">
    <source>
        <dbReference type="ARBA" id="ARBA00016919"/>
    </source>
</evidence>
<evidence type="ECO:0000256" key="5">
    <source>
        <dbReference type="ARBA" id="ARBA00012458"/>
    </source>
</evidence>
<evidence type="ECO:0000259" key="13">
    <source>
        <dbReference type="PROSITE" id="PS50972"/>
    </source>
</evidence>
<comment type="cofactor">
    <cofactor evidence="2 12">
        <name>Mg(2+)</name>
        <dbReference type="ChEBI" id="CHEBI:18420"/>
    </cofactor>
</comment>
<dbReference type="FunFam" id="3.20.20.20:FF:000006">
    <property type="entry name" value="Dihydropteroate synthase"/>
    <property type="match status" value="1"/>
</dbReference>
<evidence type="ECO:0000313" key="14">
    <source>
        <dbReference type="EMBL" id="RVV98757.1"/>
    </source>
</evidence>
<dbReference type="Gene3D" id="3.20.20.20">
    <property type="entry name" value="Dihydropteroate synthase-like"/>
    <property type="match status" value="1"/>
</dbReference>
<dbReference type="OrthoDB" id="9811744at2"/>
<evidence type="ECO:0000256" key="2">
    <source>
        <dbReference type="ARBA" id="ARBA00001946"/>
    </source>
</evidence>
<dbReference type="InterPro" id="IPR045031">
    <property type="entry name" value="DHP_synth-like"/>
</dbReference>
<sequence>MVEYLARGEAPRTLPLDALTDEERARLSAPRPRWAGLGLDRPRIMGILNVTPDSFSDGGAFDGADRAQAHARVMQADGAAMLDIGGESTRPGAVTVPVEDEIARTAPVIAALRAAGVALPISIDTRKAPVAEAALAAGATAVNDVSAMHYDPAMAEVVAARAAPVVLMHTQGGPETMQDDPRYDDVLLDVHDHLAAQVAAAEVAGIPRDRIMVDPGVGFGKTVAHNLALLARLSLFHNLGCAVLLGASRKGFVGRIGGAAEPRARMPGSVAVALAGAAQGVHMLRVHDVAETVQALALWQAVTTGEAP</sequence>